<gene>
    <name evidence="1" type="ORF">G8O29_01580</name>
</gene>
<evidence type="ECO:0000313" key="2">
    <source>
        <dbReference type="Proteomes" id="UP001515660"/>
    </source>
</evidence>
<proteinExistence type="predicted"/>
<protein>
    <recommendedName>
        <fullName evidence="3">Glycosyl transferase family 2</fullName>
    </recommendedName>
</protein>
<organism evidence="1 2">
    <name type="scientific">Rhodobacter calidifons</name>
    <dbReference type="NCBI Taxonomy" id="2715277"/>
    <lineage>
        <taxon>Bacteria</taxon>
        <taxon>Pseudomonadati</taxon>
        <taxon>Pseudomonadota</taxon>
        <taxon>Alphaproteobacteria</taxon>
        <taxon>Rhodobacterales</taxon>
        <taxon>Rhodobacter group</taxon>
        <taxon>Rhodobacter</taxon>
    </lineage>
</organism>
<reference evidence="1 2" key="1">
    <citation type="journal article" date="2022" name="Microorganisms">
        <title>Genome Sequence and Characterization of a Xanthorhodopsin-Containing, Aerobic Anoxygenic Phototrophic Rhodobacter Species, Isolated from Mesophilic Conditions at Yellowstone National Park.</title>
        <authorList>
            <person name="Kyndt J.A."/>
            <person name="Robertson S."/>
            <person name="Shoffstall I.B."/>
            <person name="Ramaley R.F."/>
            <person name="Meyer T.E."/>
        </authorList>
    </citation>
    <scope>NUCLEOTIDE SEQUENCE [LARGE SCALE GENOMIC DNA]</scope>
    <source>
        <strain evidence="1 2">M37P</strain>
    </source>
</reference>
<comment type="caution">
    <text evidence="1">The sequence shown here is derived from an EMBL/GenBank/DDBJ whole genome shotgun (WGS) entry which is preliminary data.</text>
</comment>
<evidence type="ECO:0000313" key="1">
    <source>
        <dbReference type="EMBL" id="NHB75430.1"/>
    </source>
</evidence>
<dbReference type="RefSeq" id="WP_166401470.1">
    <property type="nucleotide sequence ID" value="NZ_JAANHS010000001.1"/>
</dbReference>
<keyword evidence="2" id="KW-1185">Reference proteome</keyword>
<dbReference type="EMBL" id="JAANHS010000001">
    <property type="protein sequence ID" value="NHB75430.1"/>
    <property type="molecule type" value="Genomic_DNA"/>
</dbReference>
<evidence type="ECO:0008006" key="3">
    <source>
        <dbReference type="Google" id="ProtNLM"/>
    </source>
</evidence>
<name>A0ABX0G2K7_9RHOB</name>
<sequence>MIVANLATYPPRRDGMLDVVRALAPQVDRMNVVLNEYTEIPAELAAFANVHPVIPDENTMDVGKFYVEPTPDDIVFYVDDDIYPTNDFVATTVDRFHALGPGRWLGGYHGSIYVKPSIRQPLRLLRFSRRRIAGYRRVFSLDQMLESAVVVDQLGTGCAIILGADAPPYSYMRDSRKFVDVRLARWCHEQGITPVCLPRQRDWIGTGRYGRASIHRTFTMRNPAHVAEEIWTYAFKVPGRGAPPPRISE</sequence>
<accession>A0ABX0G2K7</accession>
<dbReference type="Proteomes" id="UP001515660">
    <property type="component" value="Unassembled WGS sequence"/>
</dbReference>